<name>A0ABP1RP51_9HEXA</name>
<dbReference type="Proteomes" id="UP001642540">
    <property type="component" value="Unassembled WGS sequence"/>
</dbReference>
<evidence type="ECO:0008006" key="3">
    <source>
        <dbReference type="Google" id="ProtNLM"/>
    </source>
</evidence>
<organism evidence="1 2">
    <name type="scientific">Orchesella dallaii</name>
    <dbReference type="NCBI Taxonomy" id="48710"/>
    <lineage>
        <taxon>Eukaryota</taxon>
        <taxon>Metazoa</taxon>
        <taxon>Ecdysozoa</taxon>
        <taxon>Arthropoda</taxon>
        <taxon>Hexapoda</taxon>
        <taxon>Collembola</taxon>
        <taxon>Entomobryomorpha</taxon>
        <taxon>Entomobryoidea</taxon>
        <taxon>Orchesellidae</taxon>
        <taxon>Orchesellinae</taxon>
        <taxon>Orchesella</taxon>
    </lineage>
</organism>
<accession>A0ABP1RP51</accession>
<evidence type="ECO:0000313" key="2">
    <source>
        <dbReference type="Proteomes" id="UP001642540"/>
    </source>
</evidence>
<reference evidence="1 2" key="1">
    <citation type="submission" date="2024-08" db="EMBL/GenBank/DDBJ databases">
        <authorList>
            <person name="Cucini C."/>
            <person name="Frati F."/>
        </authorList>
    </citation>
    <scope>NUCLEOTIDE SEQUENCE [LARGE SCALE GENOMIC DNA]</scope>
</reference>
<keyword evidence="2" id="KW-1185">Reference proteome</keyword>
<gene>
    <name evidence="1" type="ORF">ODALV1_LOCUS24390</name>
</gene>
<sequence length="90" mass="9669">MHMRVLQASFLGFTTSASDIISTVGGAPVECTVTAAKAQRRFCTSTVSAQPAQVKFEASDVRFHGFNSLLSCLECQVTTVFLLPLDLVTL</sequence>
<comment type="caution">
    <text evidence="1">The sequence shown here is derived from an EMBL/GenBank/DDBJ whole genome shotgun (WGS) entry which is preliminary data.</text>
</comment>
<dbReference type="EMBL" id="CAXLJM020000091">
    <property type="protein sequence ID" value="CAL8131923.1"/>
    <property type="molecule type" value="Genomic_DNA"/>
</dbReference>
<protein>
    <recommendedName>
        <fullName evidence="3">Secreted protein</fullName>
    </recommendedName>
</protein>
<proteinExistence type="predicted"/>
<evidence type="ECO:0000313" key="1">
    <source>
        <dbReference type="EMBL" id="CAL8131923.1"/>
    </source>
</evidence>